<dbReference type="OMA" id="LIEFYRP"/>
<sequence length="242" mass="25652">MIKIGALSSFILLLLLWEAISLPGLLPSPLSTLRYIASLDPDLIALHTVITLYNSFAGFSLSMLLSLALGFLSHRNEFIRGFSMGICSIFNSTSALIWSLVLVSTIGILSPLPPILVASAVSLPQLLSATIAALDSVDKNLIEAVRSLGGSSANEYLDVIIPGSLPMIIAASRVALGLSLRISVVAEAFGSSGGIGYMIMRSYNLADAPGVLAWSLILIALVLALDRLLLMPVEERSSSWLK</sequence>
<dbReference type="EMBL" id="RCOR01000037">
    <property type="protein sequence ID" value="RSN68004.1"/>
    <property type="molecule type" value="Genomic_DNA"/>
</dbReference>
<evidence type="ECO:0000256" key="2">
    <source>
        <dbReference type="ARBA" id="ARBA00022448"/>
    </source>
</evidence>
<feature type="transmembrane region" description="Helical" evidence="7">
    <location>
        <begin position="174"/>
        <end position="199"/>
    </location>
</feature>
<comment type="subcellular location">
    <subcellularLocation>
        <location evidence="1 7">Cell membrane</location>
        <topology evidence="1 7">Multi-pass membrane protein</topology>
    </subcellularLocation>
</comment>
<dbReference type="Gene3D" id="1.10.3720.10">
    <property type="entry name" value="MetI-like"/>
    <property type="match status" value="1"/>
</dbReference>
<protein>
    <submittedName>
        <fullName evidence="9">ABC transporter permease subunit</fullName>
    </submittedName>
</protein>
<keyword evidence="3" id="KW-1003">Cell membrane</keyword>
<dbReference type="PANTHER" id="PTHR30151">
    <property type="entry name" value="ALKANE SULFONATE ABC TRANSPORTER-RELATED, MEMBRANE SUBUNIT"/>
    <property type="match status" value="1"/>
</dbReference>
<keyword evidence="6 7" id="KW-0472">Membrane</keyword>
<name>A0A3R9P9J3_9CREN</name>
<evidence type="ECO:0000256" key="3">
    <source>
        <dbReference type="ARBA" id="ARBA00022475"/>
    </source>
</evidence>
<dbReference type="AlphaFoldDB" id="A0A3R9P9J3"/>
<keyword evidence="5 7" id="KW-1133">Transmembrane helix</keyword>
<keyword evidence="4 7" id="KW-0812">Transmembrane</keyword>
<dbReference type="InterPro" id="IPR035906">
    <property type="entry name" value="MetI-like_sf"/>
</dbReference>
<comment type="caution">
    <text evidence="9">The sequence shown here is derived from an EMBL/GenBank/DDBJ whole genome shotgun (WGS) entry which is preliminary data.</text>
</comment>
<dbReference type="SUPFAM" id="SSF161098">
    <property type="entry name" value="MetI-like"/>
    <property type="match status" value="1"/>
</dbReference>
<evidence type="ECO:0000313" key="9">
    <source>
        <dbReference type="EMBL" id="RSN68004.1"/>
    </source>
</evidence>
<dbReference type="PROSITE" id="PS50928">
    <property type="entry name" value="ABC_TM1"/>
    <property type="match status" value="1"/>
</dbReference>
<dbReference type="GeneID" id="6093767"/>
<dbReference type="GO" id="GO:0055085">
    <property type="term" value="P:transmembrane transport"/>
    <property type="evidence" value="ECO:0007669"/>
    <property type="project" value="InterPro"/>
</dbReference>
<evidence type="ECO:0000313" key="10">
    <source>
        <dbReference type="Proteomes" id="UP000278149"/>
    </source>
</evidence>
<proteinExistence type="inferred from homology"/>
<feature type="domain" description="ABC transmembrane type-1" evidence="8">
    <location>
        <begin position="48"/>
        <end position="229"/>
    </location>
</feature>
<feature type="transmembrane region" description="Helical" evidence="7">
    <location>
        <begin position="45"/>
        <end position="72"/>
    </location>
</feature>
<feature type="transmembrane region" description="Helical" evidence="7">
    <location>
        <begin position="84"/>
        <end position="109"/>
    </location>
</feature>
<evidence type="ECO:0000256" key="1">
    <source>
        <dbReference type="ARBA" id="ARBA00004651"/>
    </source>
</evidence>
<dbReference type="Pfam" id="PF00528">
    <property type="entry name" value="BPD_transp_1"/>
    <property type="match status" value="1"/>
</dbReference>
<gene>
    <name evidence="9" type="ORF">D9Q81_06885</name>
</gene>
<accession>A0A3R9P9J3</accession>
<evidence type="ECO:0000256" key="6">
    <source>
        <dbReference type="ARBA" id="ARBA00023136"/>
    </source>
</evidence>
<feature type="transmembrane region" description="Helical" evidence="7">
    <location>
        <begin position="115"/>
        <end position="134"/>
    </location>
</feature>
<evidence type="ECO:0000256" key="5">
    <source>
        <dbReference type="ARBA" id="ARBA00022989"/>
    </source>
</evidence>
<comment type="similarity">
    <text evidence="7">Belongs to the binding-protein-dependent transport system permease family.</text>
</comment>
<dbReference type="GO" id="GO:0005886">
    <property type="term" value="C:plasma membrane"/>
    <property type="evidence" value="ECO:0007669"/>
    <property type="project" value="UniProtKB-SubCell"/>
</dbReference>
<evidence type="ECO:0000259" key="8">
    <source>
        <dbReference type="PROSITE" id="PS50928"/>
    </source>
</evidence>
<keyword evidence="2 7" id="KW-0813">Transport</keyword>
<dbReference type="Proteomes" id="UP000278149">
    <property type="component" value="Unassembled WGS sequence"/>
</dbReference>
<feature type="transmembrane region" description="Helical" evidence="7">
    <location>
        <begin position="211"/>
        <end position="230"/>
    </location>
</feature>
<evidence type="ECO:0000256" key="7">
    <source>
        <dbReference type="RuleBase" id="RU363032"/>
    </source>
</evidence>
<dbReference type="PANTHER" id="PTHR30151:SF0">
    <property type="entry name" value="ABC TRANSPORTER PERMEASE PROTEIN MJ0413-RELATED"/>
    <property type="match status" value="1"/>
</dbReference>
<dbReference type="CDD" id="cd06261">
    <property type="entry name" value="TM_PBP2"/>
    <property type="match status" value="1"/>
</dbReference>
<dbReference type="InterPro" id="IPR000515">
    <property type="entry name" value="MetI-like"/>
</dbReference>
<reference evidence="9 10" key="1">
    <citation type="submission" date="2018-10" db="EMBL/GenBank/DDBJ databases">
        <title>Co-occurring genomic capacity for anaerobic methane metabolism and dissimilatory sulfite reduction discovered in the Korarchaeota.</title>
        <authorList>
            <person name="Mckay L.J."/>
            <person name="Dlakic M."/>
            <person name="Fields M.W."/>
            <person name="Delmont T.O."/>
            <person name="Eren A.M."/>
            <person name="Jay Z.J."/>
            <person name="Klingelsmith K.B."/>
            <person name="Rusch D.B."/>
            <person name="Inskeep W.P."/>
        </authorList>
    </citation>
    <scope>NUCLEOTIDE SEQUENCE [LARGE SCALE GENOMIC DNA]</scope>
    <source>
        <strain evidence="9 10">WS</strain>
    </source>
</reference>
<evidence type="ECO:0000256" key="4">
    <source>
        <dbReference type="ARBA" id="ARBA00022692"/>
    </source>
</evidence>
<organism evidence="9 10">
    <name type="scientific">Candidatus Korarchaeum cryptofilum</name>
    <dbReference type="NCBI Taxonomy" id="498846"/>
    <lineage>
        <taxon>Archaea</taxon>
        <taxon>Thermoproteota</taxon>
        <taxon>Candidatus Korarchaeia</taxon>
        <taxon>Candidatus Korarchaeales</taxon>
        <taxon>Candidatus Korarchaeaceae</taxon>
        <taxon>Candidatus Korarchaeum</taxon>
    </lineage>
</organism>
<dbReference type="RefSeq" id="WP_012309133.1">
    <property type="nucleotide sequence ID" value="NZ_RCOR01000037.1"/>
</dbReference>